<name>A0A392W6J6_9FABA</name>
<accession>A0A392W6J6</accession>
<evidence type="ECO:0000313" key="1">
    <source>
        <dbReference type="EMBL" id="MCI96288.1"/>
    </source>
</evidence>
<sequence length="51" mass="6110">CLWMRNHTCEILFSDPWESEKTVMNRKLNFSDDVKFVTEEEIVVSMNRTAE</sequence>
<reference evidence="1 2" key="1">
    <citation type="journal article" date="2018" name="Front. Plant Sci.">
        <title>Red Clover (Trifolium pratense) and Zigzag Clover (T. medium) - A Picture of Genomic Similarities and Differences.</title>
        <authorList>
            <person name="Dluhosova J."/>
            <person name="Istvanek J."/>
            <person name="Nedelnik J."/>
            <person name="Repkova J."/>
        </authorList>
    </citation>
    <scope>NUCLEOTIDE SEQUENCE [LARGE SCALE GENOMIC DNA]</scope>
    <source>
        <strain evidence="2">cv. 10/8</strain>
        <tissue evidence="1">Leaf</tissue>
    </source>
</reference>
<protein>
    <submittedName>
        <fullName evidence="1">Uncharacterized protein</fullName>
    </submittedName>
</protein>
<dbReference type="AlphaFoldDB" id="A0A392W6J6"/>
<dbReference type="EMBL" id="LXQA011410772">
    <property type="protein sequence ID" value="MCI96288.1"/>
    <property type="molecule type" value="Genomic_DNA"/>
</dbReference>
<evidence type="ECO:0000313" key="2">
    <source>
        <dbReference type="Proteomes" id="UP000265520"/>
    </source>
</evidence>
<organism evidence="1 2">
    <name type="scientific">Trifolium medium</name>
    <dbReference type="NCBI Taxonomy" id="97028"/>
    <lineage>
        <taxon>Eukaryota</taxon>
        <taxon>Viridiplantae</taxon>
        <taxon>Streptophyta</taxon>
        <taxon>Embryophyta</taxon>
        <taxon>Tracheophyta</taxon>
        <taxon>Spermatophyta</taxon>
        <taxon>Magnoliopsida</taxon>
        <taxon>eudicotyledons</taxon>
        <taxon>Gunneridae</taxon>
        <taxon>Pentapetalae</taxon>
        <taxon>rosids</taxon>
        <taxon>fabids</taxon>
        <taxon>Fabales</taxon>
        <taxon>Fabaceae</taxon>
        <taxon>Papilionoideae</taxon>
        <taxon>50 kb inversion clade</taxon>
        <taxon>NPAAA clade</taxon>
        <taxon>Hologalegina</taxon>
        <taxon>IRL clade</taxon>
        <taxon>Trifolieae</taxon>
        <taxon>Trifolium</taxon>
    </lineage>
</organism>
<keyword evidence="2" id="KW-1185">Reference proteome</keyword>
<dbReference type="Proteomes" id="UP000265520">
    <property type="component" value="Unassembled WGS sequence"/>
</dbReference>
<comment type="caution">
    <text evidence="1">The sequence shown here is derived from an EMBL/GenBank/DDBJ whole genome shotgun (WGS) entry which is preliminary data.</text>
</comment>
<feature type="non-terminal residue" evidence="1">
    <location>
        <position position="1"/>
    </location>
</feature>
<proteinExistence type="predicted"/>